<sequence>MRTLSFIRWIDGVRTGILSLTAAAPATGSAGDDTSVTTPAPYGKSAFATPGGPAPAADNGRWTPAPYGTSLLNAPRGTGSSVAAGLRRTGAARPAVRRRPLARPNPRGRFRLRAEGGPVPVPGAGGRPVPAGSLVPKAAGAGPAAAPRRPRRPRHAPAALPAHEGRDTVPDTRAPQGPVPGCTD</sequence>
<evidence type="ECO:0000256" key="1">
    <source>
        <dbReference type="SAM" id="MobiDB-lite"/>
    </source>
</evidence>
<name>A0A8B1NB11_9ACTN</name>
<proteinExistence type="predicted"/>
<accession>A0A8B1NB11</accession>
<keyword evidence="3" id="KW-1185">Reference proteome</keyword>
<protein>
    <submittedName>
        <fullName evidence="2">Uncharacterized protein</fullName>
    </submittedName>
</protein>
<dbReference type="Proteomes" id="UP000009036">
    <property type="component" value="Chromosome"/>
</dbReference>
<feature type="compositionally biased region" description="Low complexity" evidence="1">
    <location>
        <begin position="127"/>
        <end position="147"/>
    </location>
</feature>
<dbReference type="EMBL" id="CP072931">
    <property type="protein sequence ID" value="QTZ92025.1"/>
    <property type="molecule type" value="Genomic_DNA"/>
</dbReference>
<feature type="region of interest" description="Disordered" evidence="1">
    <location>
        <begin position="25"/>
        <end position="184"/>
    </location>
</feature>
<reference evidence="2" key="1">
    <citation type="journal article" date="2012" name="J. Bacteriol.">
        <title>Genome Sequence of Streptomyces auratus Strain AGR0001, a Phoslactomycin-Producing Actinomycete.</title>
        <authorList>
            <person name="Han X."/>
            <person name="Li M."/>
            <person name="Ding Z."/>
            <person name="Zhao J."/>
            <person name="Ji K."/>
            <person name="Wen M."/>
            <person name="Lu T."/>
        </authorList>
    </citation>
    <scope>NUCLEOTIDE SEQUENCE</scope>
    <source>
        <strain evidence="2">AGR0001</strain>
    </source>
</reference>
<reference evidence="2" key="2">
    <citation type="submission" date="2021-04" db="EMBL/GenBank/DDBJ databases">
        <authorList>
            <person name="Wen M.-L."/>
            <person name="Han X.-L."/>
            <person name="Xiong J."/>
        </authorList>
    </citation>
    <scope>NUCLEOTIDE SEQUENCE</scope>
    <source>
        <strain evidence="2">AGR0001</strain>
    </source>
</reference>
<organism evidence="2 3">
    <name type="scientific">Streptomyces auratus AGR0001</name>
    <dbReference type="NCBI Taxonomy" id="1160718"/>
    <lineage>
        <taxon>Bacteria</taxon>
        <taxon>Bacillati</taxon>
        <taxon>Actinomycetota</taxon>
        <taxon>Actinomycetes</taxon>
        <taxon>Kitasatosporales</taxon>
        <taxon>Streptomycetaceae</taxon>
        <taxon>Streptomyces</taxon>
    </lineage>
</organism>
<feature type="compositionally biased region" description="Basic residues" evidence="1">
    <location>
        <begin position="95"/>
        <end position="111"/>
    </location>
</feature>
<dbReference type="AlphaFoldDB" id="A0A8B1NB11"/>
<dbReference type="KEGG" id="sauh:SU9_011510"/>
<evidence type="ECO:0000313" key="2">
    <source>
        <dbReference type="EMBL" id="QTZ92025.1"/>
    </source>
</evidence>
<dbReference type="RefSeq" id="WP_211823428.1">
    <property type="nucleotide sequence ID" value="NZ_CP072931.1"/>
</dbReference>
<evidence type="ECO:0000313" key="3">
    <source>
        <dbReference type="Proteomes" id="UP000009036"/>
    </source>
</evidence>
<gene>
    <name evidence="2" type="ORF">SU9_011510</name>
</gene>